<dbReference type="Proteomes" id="UP000263993">
    <property type="component" value="Unassembled WGS sequence"/>
</dbReference>
<dbReference type="Pfam" id="PF14833">
    <property type="entry name" value="NAD_binding_11"/>
    <property type="match status" value="1"/>
</dbReference>
<accession>A0A371B865</accession>
<dbReference type="InterPro" id="IPR015815">
    <property type="entry name" value="HIBADH-related"/>
</dbReference>
<keyword evidence="7" id="KW-1185">Reference proteome</keyword>
<evidence type="ECO:0000256" key="1">
    <source>
        <dbReference type="ARBA" id="ARBA00023002"/>
    </source>
</evidence>
<feature type="active site" evidence="3">
    <location>
        <position position="176"/>
    </location>
</feature>
<dbReference type="InterPro" id="IPR006115">
    <property type="entry name" value="6PGDH_NADP-bd"/>
</dbReference>
<keyword evidence="1" id="KW-0560">Oxidoreductase</keyword>
<evidence type="ECO:0000259" key="5">
    <source>
        <dbReference type="Pfam" id="PF14833"/>
    </source>
</evidence>
<dbReference type="Pfam" id="PF03446">
    <property type="entry name" value="NAD_binding_2"/>
    <property type="match status" value="1"/>
</dbReference>
<comment type="caution">
    <text evidence="6">The sequence shown here is derived from an EMBL/GenBank/DDBJ whole genome shotgun (WGS) entry which is preliminary data.</text>
</comment>
<dbReference type="InterPro" id="IPR029154">
    <property type="entry name" value="HIBADH-like_NADP-bd"/>
</dbReference>
<dbReference type="GO" id="GO:0050661">
    <property type="term" value="F:NADP binding"/>
    <property type="evidence" value="ECO:0007669"/>
    <property type="project" value="InterPro"/>
</dbReference>
<feature type="domain" description="6-phosphogluconate dehydrogenase NADP-binding" evidence="4">
    <location>
        <begin position="7"/>
        <end position="167"/>
    </location>
</feature>
<dbReference type="PIRSF" id="PIRSF000103">
    <property type="entry name" value="HIBADH"/>
    <property type="match status" value="1"/>
</dbReference>
<keyword evidence="2" id="KW-0520">NAD</keyword>
<dbReference type="SUPFAM" id="SSF48179">
    <property type="entry name" value="6-phosphogluconate dehydrogenase C-terminal domain-like"/>
    <property type="match status" value="1"/>
</dbReference>
<dbReference type="PANTHER" id="PTHR43580:SF2">
    <property type="entry name" value="CYTOKINE-LIKE NUCLEAR FACTOR N-PAC"/>
    <property type="match status" value="1"/>
</dbReference>
<organism evidence="6 7">
    <name type="scientific">Undibacter mobilis</name>
    <dbReference type="NCBI Taxonomy" id="2292256"/>
    <lineage>
        <taxon>Bacteria</taxon>
        <taxon>Pseudomonadati</taxon>
        <taxon>Pseudomonadota</taxon>
        <taxon>Alphaproteobacteria</taxon>
        <taxon>Hyphomicrobiales</taxon>
        <taxon>Nitrobacteraceae</taxon>
        <taxon>Undibacter</taxon>
    </lineage>
</organism>
<evidence type="ECO:0000256" key="2">
    <source>
        <dbReference type="ARBA" id="ARBA00023027"/>
    </source>
</evidence>
<dbReference type="GO" id="GO:0051287">
    <property type="term" value="F:NAD binding"/>
    <property type="evidence" value="ECO:0007669"/>
    <property type="project" value="InterPro"/>
</dbReference>
<dbReference type="AlphaFoldDB" id="A0A371B865"/>
<dbReference type="Gene3D" id="3.40.50.720">
    <property type="entry name" value="NAD(P)-binding Rossmann-like Domain"/>
    <property type="match status" value="1"/>
</dbReference>
<dbReference type="InterPro" id="IPR051265">
    <property type="entry name" value="HIBADH-related_NP60_sf"/>
</dbReference>
<name>A0A371B865_9BRAD</name>
<dbReference type="Gene3D" id="1.10.1040.10">
    <property type="entry name" value="N-(1-d-carboxylethyl)-l-norvaline Dehydrogenase, domain 2"/>
    <property type="match status" value="1"/>
</dbReference>
<evidence type="ECO:0000259" key="4">
    <source>
        <dbReference type="Pfam" id="PF03446"/>
    </source>
</evidence>
<proteinExistence type="predicted"/>
<feature type="domain" description="3-hydroxyisobutyrate dehydrogenase-like NAD-binding" evidence="5">
    <location>
        <begin position="173"/>
        <end position="273"/>
    </location>
</feature>
<dbReference type="InterPro" id="IPR013328">
    <property type="entry name" value="6PGD_dom2"/>
</dbReference>
<dbReference type="EMBL" id="QRGO01000001">
    <property type="protein sequence ID" value="RDV03760.1"/>
    <property type="molecule type" value="Genomic_DNA"/>
</dbReference>
<gene>
    <name evidence="6" type="ORF">DXH78_03650</name>
</gene>
<reference evidence="7" key="1">
    <citation type="submission" date="2018-08" db="EMBL/GenBank/DDBJ databases">
        <authorList>
            <person name="Kim S.-J."/>
            <person name="Jung G.-Y."/>
        </authorList>
    </citation>
    <scope>NUCLEOTIDE SEQUENCE [LARGE SCALE GENOMIC DNA]</scope>
    <source>
        <strain evidence="7">GY_H</strain>
    </source>
</reference>
<dbReference type="PANTHER" id="PTHR43580">
    <property type="entry name" value="OXIDOREDUCTASE GLYR1-RELATED"/>
    <property type="match status" value="1"/>
</dbReference>
<dbReference type="InterPro" id="IPR008927">
    <property type="entry name" value="6-PGluconate_DH-like_C_sf"/>
</dbReference>
<dbReference type="SUPFAM" id="SSF51735">
    <property type="entry name" value="NAD(P)-binding Rossmann-fold domains"/>
    <property type="match status" value="1"/>
</dbReference>
<evidence type="ECO:0000313" key="6">
    <source>
        <dbReference type="EMBL" id="RDV03760.1"/>
    </source>
</evidence>
<protein>
    <submittedName>
        <fullName evidence="6">NAD(P)-dependent oxidoreductase</fullName>
    </submittedName>
</protein>
<dbReference type="InterPro" id="IPR036291">
    <property type="entry name" value="NAD(P)-bd_dom_sf"/>
</dbReference>
<evidence type="ECO:0000313" key="7">
    <source>
        <dbReference type="Proteomes" id="UP000263993"/>
    </source>
</evidence>
<evidence type="ECO:0000256" key="3">
    <source>
        <dbReference type="PIRSR" id="PIRSR000103-1"/>
    </source>
</evidence>
<dbReference type="OrthoDB" id="9812907at2"/>
<sequence length="318" mass="33853">MSKNTQKIGWIGTGRMGAPMAERLLKAGYDVTVWNRTRAKAEPLAKSGGKVVDKLSDLAGLDVVFSIVSTGKDLDEIYFGPNGVLAGGGKAPKIVVDCSTISIEDSVDIRRKLMEAGSDYITAPVSGNAKVIKAGKLSSVISGPEATANSVKPLIDIIAPQGVAYVGEGDLARVCKIAHNVMLGVVIENLIEITLLANKMGVPRHAFLAFMNNGVMGSMFTKYKSPALVNLDWTTTFTPELLRKDLDLGLALGREFDVPMPVTAATREVLQGHFGAAMLQKDPEAYLQKDFAALMETMALASGMTLEPENVKVATGLE</sequence>
<dbReference type="GO" id="GO:0016491">
    <property type="term" value="F:oxidoreductase activity"/>
    <property type="evidence" value="ECO:0007669"/>
    <property type="project" value="UniProtKB-KW"/>
</dbReference>